<evidence type="ECO:0000259" key="13">
    <source>
        <dbReference type="Pfam" id="PF01435"/>
    </source>
</evidence>
<dbReference type="EMBL" id="CP079105">
    <property type="protein sequence ID" value="QXQ14901.1"/>
    <property type="molecule type" value="Genomic_DNA"/>
</dbReference>
<dbReference type="InterPro" id="IPR050083">
    <property type="entry name" value="HtpX_protease"/>
</dbReference>
<evidence type="ECO:0000256" key="6">
    <source>
        <dbReference type="ARBA" id="ARBA00022833"/>
    </source>
</evidence>
<evidence type="ECO:0000313" key="15">
    <source>
        <dbReference type="Proteomes" id="UP000887023"/>
    </source>
</evidence>
<feature type="domain" description="Peptidase M48" evidence="13">
    <location>
        <begin position="202"/>
        <end position="288"/>
    </location>
</feature>
<keyword evidence="8 10" id="KW-0482">Metalloprotease</keyword>
<evidence type="ECO:0000256" key="11">
    <source>
        <dbReference type="SAM" id="MobiDB-lite"/>
    </source>
</evidence>
<evidence type="ECO:0000256" key="2">
    <source>
        <dbReference type="ARBA" id="ARBA00022670"/>
    </source>
</evidence>
<evidence type="ECO:0000256" key="10">
    <source>
        <dbReference type="RuleBase" id="RU003983"/>
    </source>
</evidence>
<keyword evidence="15" id="KW-1185">Reference proteome</keyword>
<dbReference type="Gene3D" id="3.30.2010.10">
    <property type="entry name" value="Metalloproteases ('zincins'), catalytic domain"/>
    <property type="match status" value="1"/>
</dbReference>
<sequence length="316" mass="34583">MQPFDPTRPPDPTGIPGSTPVHDFTLPTTNVLQRSLDAHGLPARHRWEIPLLVAVIGVTVLGYLMAFGLLSTGYADEYVLLMVLAPVLIWFVRGRGWGAPRVDGIKMSPTQFPDAYQLVVDAAARFGMAKVPDAYVVLGNGQINAFASGHGFRRYVVVYSDLFEVGGESRQPDALAFIIGHEVGHIAAGHTSYWRQLGTFAMTFLPFLGPALSRSQEYTADNHGYAFRSTGADGAMQTLGAGKYLNTAVRFDELADRASTEPGFFPWLTNALASHPVLTWRSNAIRDRRKHGRLLIPPPKSRDLEQISTAGPMPRP</sequence>
<dbReference type="InterPro" id="IPR001915">
    <property type="entry name" value="Peptidase_M48"/>
</dbReference>
<reference evidence="14" key="1">
    <citation type="submission" date="2021-07" db="EMBL/GenBank/DDBJ databases">
        <title>Candidatus Kaistella beijingensis sp. nov. isolated from a municipal wastewater treatment plant is involved in sludge foaming.</title>
        <authorList>
            <person name="Song Y."/>
            <person name="Liu S.-J."/>
        </authorList>
    </citation>
    <scope>NUCLEOTIDE SEQUENCE</scope>
    <source>
        <strain evidence="14">DSM 43998</strain>
    </source>
</reference>
<keyword evidence="7 12" id="KW-1133">Transmembrane helix</keyword>
<dbReference type="PANTHER" id="PTHR43221">
    <property type="entry name" value="PROTEASE HTPX"/>
    <property type="match status" value="1"/>
</dbReference>
<comment type="similarity">
    <text evidence="10">Belongs to the peptidase M48 family.</text>
</comment>
<proteinExistence type="inferred from homology"/>
<evidence type="ECO:0000256" key="5">
    <source>
        <dbReference type="ARBA" id="ARBA00022801"/>
    </source>
</evidence>
<name>A0ABX8SC59_9ACTN</name>
<dbReference type="Pfam" id="PF01435">
    <property type="entry name" value="Peptidase_M48"/>
    <property type="match status" value="2"/>
</dbReference>
<protein>
    <submittedName>
        <fullName evidence="14">M48 family metallopeptidase</fullName>
    </submittedName>
</protein>
<keyword evidence="4" id="KW-0479">Metal-binding</keyword>
<evidence type="ECO:0000256" key="8">
    <source>
        <dbReference type="ARBA" id="ARBA00023049"/>
    </source>
</evidence>
<evidence type="ECO:0000256" key="7">
    <source>
        <dbReference type="ARBA" id="ARBA00022989"/>
    </source>
</evidence>
<evidence type="ECO:0000313" key="14">
    <source>
        <dbReference type="EMBL" id="QXQ14901.1"/>
    </source>
</evidence>
<feature type="transmembrane region" description="Helical" evidence="12">
    <location>
        <begin position="51"/>
        <end position="72"/>
    </location>
</feature>
<feature type="region of interest" description="Disordered" evidence="11">
    <location>
        <begin position="293"/>
        <end position="316"/>
    </location>
</feature>
<keyword evidence="1" id="KW-1003">Cell membrane</keyword>
<feature type="compositionally biased region" description="Pro residues" evidence="11">
    <location>
        <begin position="1"/>
        <end position="13"/>
    </location>
</feature>
<comment type="cofactor">
    <cofactor evidence="10">
        <name>Zn(2+)</name>
        <dbReference type="ChEBI" id="CHEBI:29105"/>
    </cofactor>
    <text evidence="10">Binds 1 zinc ion per subunit.</text>
</comment>
<keyword evidence="6 10" id="KW-0862">Zinc</keyword>
<evidence type="ECO:0000256" key="4">
    <source>
        <dbReference type="ARBA" id="ARBA00022723"/>
    </source>
</evidence>
<keyword evidence="9 12" id="KW-0472">Membrane</keyword>
<feature type="region of interest" description="Disordered" evidence="11">
    <location>
        <begin position="1"/>
        <end position="20"/>
    </location>
</feature>
<accession>A0ABX8SC59</accession>
<keyword evidence="3 12" id="KW-0812">Transmembrane</keyword>
<evidence type="ECO:0000256" key="12">
    <source>
        <dbReference type="SAM" id="Phobius"/>
    </source>
</evidence>
<dbReference type="CDD" id="cd07325">
    <property type="entry name" value="M48_Ste24p_like"/>
    <property type="match status" value="1"/>
</dbReference>
<feature type="domain" description="Peptidase M48" evidence="13">
    <location>
        <begin position="116"/>
        <end position="193"/>
    </location>
</feature>
<evidence type="ECO:0000256" key="9">
    <source>
        <dbReference type="ARBA" id="ARBA00023136"/>
    </source>
</evidence>
<dbReference type="RefSeq" id="WP_066469143.1">
    <property type="nucleotide sequence ID" value="NZ_CBCRUZ010000009.1"/>
</dbReference>
<evidence type="ECO:0000256" key="1">
    <source>
        <dbReference type="ARBA" id="ARBA00022475"/>
    </source>
</evidence>
<keyword evidence="5 10" id="KW-0378">Hydrolase</keyword>
<dbReference type="Proteomes" id="UP000887023">
    <property type="component" value="Chromosome"/>
</dbReference>
<feature type="transmembrane region" description="Helical" evidence="12">
    <location>
        <begin position="78"/>
        <end position="98"/>
    </location>
</feature>
<organism evidence="14 15">
    <name type="scientific">Skermania pinensis</name>
    <dbReference type="NCBI Taxonomy" id="39122"/>
    <lineage>
        <taxon>Bacteria</taxon>
        <taxon>Bacillati</taxon>
        <taxon>Actinomycetota</taxon>
        <taxon>Actinomycetes</taxon>
        <taxon>Mycobacteriales</taxon>
        <taxon>Gordoniaceae</taxon>
        <taxon>Skermania</taxon>
    </lineage>
</organism>
<dbReference type="PANTHER" id="PTHR43221:SF2">
    <property type="entry name" value="PROTEASE HTPX HOMOLOG"/>
    <property type="match status" value="1"/>
</dbReference>
<gene>
    <name evidence="14" type="ORF">KV203_05840</name>
</gene>
<evidence type="ECO:0000256" key="3">
    <source>
        <dbReference type="ARBA" id="ARBA00022692"/>
    </source>
</evidence>
<keyword evidence="2 10" id="KW-0645">Protease</keyword>